<sequence>MQVANLSPSSSAAPWYRHAWPWLLMLGPFLVILAGGYTSWLAFSRQDALVVGDYYLKGKAINQDLRRERTAATLGLSLALSYDAASGRLSGRVAGSTPVRGAMTLRLIHPTRPDRDLTLPVQPDANGAFALTLPMLDMARWQVLLEDGALAWRLEGDWSWPQQRDVRIAAQH</sequence>
<proteinExistence type="predicted"/>
<keyword evidence="1" id="KW-0472">Membrane</keyword>
<gene>
    <name evidence="2" type="ORF">JJB74_03240</name>
</gene>
<keyword evidence="1" id="KW-0812">Transmembrane</keyword>
<evidence type="ECO:0000313" key="3">
    <source>
        <dbReference type="Proteomes" id="UP000622890"/>
    </source>
</evidence>
<evidence type="ECO:0000313" key="2">
    <source>
        <dbReference type="EMBL" id="MBK4733621.1"/>
    </source>
</evidence>
<keyword evidence="3" id="KW-1185">Reference proteome</keyword>
<dbReference type="RefSeq" id="WP_200590358.1">
    <property type="nucleotide sequence ID" value="NZ_JAEPBG010000001.1"/>
</dbReference>
<dbReference type="EMBL" id="JAEPBG010000001">
    <property type="protein sequence ID" value="MBK4733621.1"/>
    <property type="molecule type" value="Genomic_DNA"/>
</dbReference>
<dbReference type="Pfam" id="PF05751">
    <property type="entry name" value="FixH"/>
    <property type="match status" value="1"/>
</dbReference>
<evidence type="ECO:0000256" key="1">
    <source>
        <dbReference type="SAM" id="Phobius"/>
    </source>
</evidence>
<protein>
    <submittedName>
        <fullName evidence="2">FixH family protein</fullName>
    </submittedName>
</protein>
<accession>A0A934SN60</accession>
<dbReference type="Proteomes" id="UP000622890">
    <property type="component" value="Unassembled WGS sequence"/>
</dbReference>
<dbReference type="InterPro" id="IPR008620">
    <property type="entry name" value="FixH"/>
</dbReference>
<dbReference type="AlphaFoldDB" id="A0A934SN60"/>
<organism evidence="2 3">
    <name type="scientific">Noviherbaspirillum pedocola</name>
    <dbReference type="NCBI Taxonomy" id="2801341"/>
    <lineage>
        <taxon>Bacteria</taxon>
        <taxon>Pseudomonadati</taxon>
        <taxon>Pseudomonadota</taxon>
        <taxon>Betaproteobacteria</taxon>
        <taxon>Burkholderiales</taxon>
        <taxon>Oxalobacteraceae</taxon>
        <taxon>Noviherbaspirillum</taxon>
    </lineage>
</organism>
<comment type="caution">
    <text evidence="2">The sequence shown here is derived from an EMBL/GenBank/DDBJ whole genome shotgun (WGS) entry which is preliminary data.</text>
</comment>
<feature type="transmembrane region" description="Helical" evidence="1">
    <location>
        <begin position="20"/>
        <end position="43"/>
    </location>
</feature>
<keyword evidence="1" id="KW-1133">Transmembrane helix</keyword>
<reference evidence="2" key="1">
    <citation type="submission" date="2021-01" db="EMBL/GenBank/DDBJ databases">
        <title>Genome sequence of strain Noviherbaspirillum sp. DKR-6.</title>
        <authorList>
            <person name="Chaudhary D.K."/>
        </authorList>
    </citation>
    <scope>NUCLEOTIDE SEQUENCE</scope>
    <source>
        <strain evidence="2">DKR-6</strain>
    </source>
</reference>
<name>A0A934SN60_9BURK</name>